<evidence type="ECO:0000256" key="5">
    <source>
        <dbReference type="ARBA" id="ARBA00023136"/>
    </source>
</evidence>
<keyword evidence="5 7" id="KW-0472">Membrane</keyword>
<dbReference type="GO" id="GO:0016020">
    <property type="term" value="C:membrane"/>
    <property type="evidence" value="ECO:0007669"/>
    <property type="project" value="UniProtKB-SubCell"/>
</dbReference>
<organism evidence="8 9">
    <name type="scientific">Pichia kudriavzevii</name>
    <name type="common">Yeast</name>
    <name type="synonym">Issatchenkia orientalis</name>
    <dbReference type="NCBI Taxonomy" id="4909"/>
    <lineage>
        <taxon>Eukaryota</taxon>
        <taxon>Fungi</taxon>
        <taxon>Dikarya</taxon>
        <taxon>Ascomycota</taxon>
        <taxon>Saccharomycotina</taxon>
        <taxon>Pichiomycetes</taxon>
        <taxon>Pichiales</taxon>
        <taxon>Pichiaceae</taxon>
        <taxon>Pichia</taxon>
    </lineage>
</organism>
<dbReference type="PROSITE" id="PS01339">
    <property type="entry name" value="SURF4"/>
    <property type="match status" value="1"/>
</dbReference>
<dbReference type="STRING" id="4909.A0A2U9R299"/>
<reference evidence="8 9" key="1">
    <citation type="submission" date="2018-06" db="EMBL/GenBank/DDBJ databases">
        <title>Population genomics shows no distinction between pathogenic Candida krusei and environmental Pichia kudriavzevii: One species, four names.</title>
        <authorList>
            <person name="Douglass A.P."/>
            <person name="Offei B."/>
            <person name="Braun-Galleani S."/>
            <person name="Coughlan A.Y."/>
            <person name="Martos A."/>
            <person name="Ortiz-Merino R.A."/>
            <person name="Byrne K.P."/>
            <person name="Wolfe K.H."/>
        </authorList>
    </citation>
    <scope>NUCLEOTIDE SEQUENCE [LARGE SCALE GENOMIC DNA]</scope>
    <source>
        <strain evidence="8 9">CBS573</strain>
    </source>
</reference>
<feature type="transmembrane region" description="Helical" evidence="7">
    <location>
        <begin position="293"/>
        <end position="310"/>
    </location>
</feature>
<evidence type="ECO:0000256" key="6">
    <source>
        <dbReference type="SAM" id="MobiDB-lite"/>
    </source>
</evidence>
<proteinExistence type="inferred from homology"/>
<feature type="region of interest" description="Disordered" evidence="6">
    <location>
        <begin position="1"/>
        <end position="57"/>
    </location>
</feature>
<dbReference type="Proteomes" id="UP000249293">
    <property type="component" value="Chromosome 2"/>
</dbReference>
<dbReference type="EMBL" id="CP028774">
    <property type="protein sequence ID" value="AWU75434.1"/>
    <property type="molecule type" value="Genomic_DNA"/>
</dbReference>
<dbReference type="OrthoDB" id="7859621at2759"/>
<dbReference type="Pfam" id="PF02077">
    <property type="entry name" value="SURF4"/>
    <property type="match status" value="1"/>
</dbReference>
<keyword evidence="4 7" id="KW-1133">Transmembrane helix</keyword>
<evidence type="ECO:0008006" key="10">
    <source>
        <dbReference type="Google" id="ProtNLM"/>
    </source>
</evidence>
<comment type="similarity">
    <text evidence="2">Belongs to the SURF4 family.</text>
</comment>
<evidence type="ECO:0000256" key="3">
    <source>
        <dbReference type="ARBA" id="ARBA00022692"/>
    </source>
</evidence>
<keyword evidence="3 7" id="KW-0812">Transmembrane</keyword>
<feature type="transmembrane region" description="Helical" evidence="7">
    <location>
        <begin position="147"/>
        <end position="169"/>
    </location>
</feature>
<keyword evidence="9" id="KW-1185">Reference proteome</keyword>
<gene>
    <name evidence="8" type="ORF">C5L36_0B06790</name>
</gene>
<sequence>MDSPVSIPACLKSPPLPSHCQRKHPAMSYRGPNQIRNPFDPAGAQYQEQPQGFTNHHVPHSVARRASIIDTIDRMIPSDHPAVRKFEAFTEKIDAAMDQYLAFAKPYVPAIGRSFIVATFIEDSFRITTQWKEQVYYLATFRHLYEFIVKMFLLINIIGMLTGVVMVILRKQPVASSLILVSIVLLQGLVYGLFFDPPFFLRNISVIGGLLLALSDSLVIDKRALSMPGLPMLETKDYNKKYFLLAGRIMLIVLFVTFTLSIRWSFINLLLILVGTLACISVAIGYKTRFSASFLTVLLMLHNCMTNHYWTYAYQDTRRDYLRYEFFQTLSIIGGLLLIVNTGAGELSIDEKKKKF</sequence>
<evidence type="ECO:0000313" key="9">
    <source>
        <dbReference type="Proteomes" id="UP000249293"/>
    </source>
</evidence>
<feature type="transmembrane region" description="Helical" evidence="7">
    <location>
        <begin position="176"/>
        <end position="194"/>
    </location>
</feature>
<dbReference type="KEGG" id="pkz:C5L36_0B06790"/>
<evidence type="ECO:0000313" key="8">
    <source>
        <dbReference type="EMBL" id="AWU75434.1"/>
    </source>
</evidence>
<feature type="transmembrane region" description="Helical" evidence="7">
    <location>
        <begin position="266"/>
        <end position="286"/>
    </location>
</feature>
<feature type="transmembrane region" description="Helical" evidence="7">
    <location>
        <begin position="242"/>
        <end position="260"/>
    </location>
</feature>
<protein>
    <recommendedName>
        <fullName evidence="10">ER-derived vesicles protein ERV29</fullName>
    </recommendedName>
</protein>
<dbReference type="AlphaFoldDB" id="A0A2U9R299"/>
<evidence type="ECO:0000256" key="2">
    <source>
        <dbReference type="ARBA" id="ARBA00006945"/>
    </source>
</evidence>
<name>A0A2U9R299_PICKU</name>
<evidence type="ECO:0000256" key="1">
    <source>
        <dbReference type="ARBA" id="ARBA00004141"/>
    </source>
</evidence>
<dbReference type="VEuPathDB" id="FungiDB:C5L36_0B06790"/>
<feature type="transmembrane region" description="Helical" evidence="7">
    <location>
        <begin position="200"/>
        <end position="221"/>
    </location>
</feature>
<evidence type="ECO:0000256" key="7">
    <source>
        <dbReference type="SAM" id="Phobius"/>
    </source>
</evidence>
<dbReference type="RefSeq" id="XP_029320911.1">
    <property type="nucleotide sequence ID" value="XM_029465052.1"/>
</dbReference>
<accession>A0A2U9R299</accession>
<dbReference type="InterPro" id="IPR002995">
    <property type="entry name" value="Surf4"/>
</dbReference>
<evidence type="ECO:0000256" key="4">
    <source>
        <dbReference type="ARBA" id="ARBA00022989"/>
    </source>
</evidence>
<feature type="transmembrane region" description="Helical" evidence="7">
    <location>
        <begin position="330"/>
        <end position="349"/>
    </location>
</feature>
<dbReference type="GeneID" id="40383199"/>
<comment type="subcellular location">
    <subcellularLocation>
        <location evidence="1">Membrane</location>
        <topology evidence="1">Multi-pass membrane protein</topology>
    </subcellularLocation>
</comment>